<feature type="transmembrane region" description="Helical" evidence="8">
    <location>
        <begin position="38"/>
        <end position="62"/>
    </location>
</feature>
<keyword evidence="4" id="KW-0297">G-protein coupled receptor</keyword>
<comment type="caution">
    <text evidence="10">The sequence shown here is derived from an EMBL/GenBank/DDBJ whole genome shotgun (WGS) entry which is preliminary data.</text>
</comment>
<dbReference type="PRINTS" id="PR00237">
    <property type="entry name" value="GPCRRHODOPSN"/>
</dbReference>
<evidence type="ECO:0000256" key="8">
    <source>
        <dbReference type="SAM" id="Phobius"/>
    </source>
</evidence>
<keyword evidence="2 8" id="KW-0812">Transmembrane</keyword>
<dbReference type="OrthoDB" id="2105199at2759"/>
<keyword evidence="6" id="KW-0675">Receptor</keyword>
<dbReference type="PANTHER" id="PTHR45695">
    <property type="entry name" value="LEUCOKININ RECEPTOR-RELATED"/>
    <property type="match status" value="1"/>
</dbReference>
<sequence>MNSSKPFFAPVNETSLMTLNVTPPRNSTLSTDQQARTIASWFILFTIFASVLFNGLLIFVYLTHAHLRTAFNVYVVNIATTEFLLALTAMPGTFIVNYYITWPYDGLACTFFAYFKLILSTAVRYGHVLVTVNRLWAVTFPMHYRNAHNKRVALAITLVMWVFVHVLSVPSVVWSRWGKSGVGQPERRCMQGDTVGKLVTTVALEIVGFGVPELFIVMTYPFVWWKVRQLRWKAGKVVPKGGRTGVCDTSFVGSSKVASGINGSVSLGNELTVPTLDKRIEAPHPEVYVPKPRIKPSVGLPTSERPARVAPPTVVNQREKARQMAKSQNRLLAYMVLAVIVCWTPNHVFYLLVDTIGYWNATFSSIQFFVLYTYSWIDPLLCILAMSPLRQAVRNRIFCQR</sequence>
<dbReference type="Pfam" id="PF00001">
    <property type="entry name" value="7tm_1"/>
    <property type="match status" value="1"/>
</dbReference>
<dbReference type="Gene3D" id="1.20.1070.10">
    <property type="entry name" value="Rhodopsin 7-helix transmembrane proteins"/>
    <property type="match status" value="1"/>
</dbReference>
<dbReference type="AlphaFoldDB" id="A0A1W0WCI9"/>
<protein>
    <recommendedName>
        <fullName evidence="9">G-protein coupled receptors family 1 profile domain-containing protein</fullName>
    </recommendedName>
</protein>
<evidence type="ECO:0000259" key="9">
    <source>
        <dbReference type="PROSITE" id="PS50262"/>
    </source>
</evidence>
<evidence type="ECO:0000256" key="7">
    <source>
        <dbReference type="ARBA" id="ARBA00023224"/>
    </source>
</evidence>
<evidence type="ECO:0000256" key="6">
    <source>
        <dbReference type="ARBA" id="ARBA00023170"/>
    </source>
</evidence>
<feature type="transmembrane region" description="Helical" evidence="8">
    <location>
        <begin position="152"/>
        <end position="174"/>
    </location>
</feature>
<feature type="transmembrane region" description="Helical" evidence="8">
    <location>
        <begin position="202"/>
        <end position="223"/>
    </location>
</feature>
<keyword evidence="3 8" id="KW-1133">Transmembrane helix</keyword>
<feature type="transmembrane region" description="Helical" evidence="8">
    <location>
        <begin position="331"/>
        <end position="353"/>
    </location>
</feature>
<dbReference type="GO" id="GO:0004930">
    <property type="term" value="F:G protein-coupled receptor activity"/>
    <property type="evidence" value="ECO:0007669"/>
    <property type="project" value="UniProtKB-KW"/>
</dbReference>
<evidence type="ECO:0000313" key="11">
    <source>
        <dbReference type="Proteomes" id="UP000192578"/>
    </source>
</evidence>
<dbReference type="PANTHER" id="PTHR45695:SF9">
    <property type="entry name" value="LEUCOKININ RECEPTOR"/>
    <property type="match status" value="1"/>
</dbReference>
<evidence type="ECO:0000313" key="10">
    <source>
        <dbReference type="EMBL" id="OQV12900.1"/>
    </source>
</evidence>
<evidence type="ECO:0000256" key="1">
    <source>
        <dbReference type="ARBA" id="ARBA00004141"/>
    </source>
</evidence>
<evidence type="ECO:0000256" key="5">
    <source>
        <dbReference type="ARBA" id="ARBA00023136"/>
    </source>
</evidence>
<accession>A0A1W0WCI9</accession>
<dbReference type="InterPro" id="IPR017452">
    <property type="entry name" value="GPCR_Rhodpsn_7TM"/>
</dbReference>
<proteinExistence type="predicted"/>
<gene>
    <name evidence="10" type="ORF">BV898_12822</name>
</gene>
<feature type="domain" description="G-protein coupled receptors family 1 profile" evidence="9">
    <location>
        <begin position="53"/>
        <end position="382"/>
    </location>
</feature>
<dbReference type="PROSITE" id="PS50262">
    <property type="entry name" value="G_PROTEIN_RECEP_F1_2"/>
    <property type="match status" value="1"/>
</dbReference>
<feature type="transmembrane region" description="Helical" evidence="8">
    <location>
        <begin position="112"/>
        <end position="132"/>
    </location>
</feature>
<keyword evidence="5 8" id="KW-0472">Membrane</keyword>
<dbReference type="GO" id="GO:0005886">
    <property type="term" value="C:plasma membrane"/>
    <property type="evidence" value="ECO:0007669"/>
    <property type="project" value="TreeGrafter"/>
</dbReference>
<comment type="subcellular location">
    <subcellularLocation>
        <location evidence="1">Membrane</location>
        <topology evidence="1">Multi-pass membrane protein</topology>
    </subcellularLocation>
</comment>
<name>A0A1W0WCI9_HYPEX</name>
<evidence type="ECO:0000256" key="4">
    <source>
        <dbReference type="ARBA" id="ARBA00023040"/>
    </source>
</evidence>
<feature type="transmembrane region" description="Helical" evidence="8">
    <location>
        <begin position="74"/>
        <end position="100"/>
    </location>
</feature>
<dbReference type="EMBL" id="MTYJ01000134">
    <property type="protein sequence ID" value="OQV12900.1"/>
    <property type="molecule type" value="Genomic_DNA"/>
</dbReference>
<dbReference type="SUPFAM" id="SSF81321">
    <property type="entry name" value="Family A G protein-coupled receptor-like"/>
    <property type="match status" value="1"/>
</dbReference>
<dbReference type="InterPro" id="IPR000276">
    <property type="entry name" value="GPCR_Rhodpsn"/>
</dbReference>
<dbReference type="Proteomes" id="UP000192578">
    <property type="component" value="Unassembled WGS sequence"/>
</dbReference>
<reference evidence="11" key="1">
    <citation type="submission" date="2017-01" db="EMBL/GenBank/DDBJ databases">
        <title>Comparative genomics of anhydrobiosis in the tardigrade Hypsibius dujardini.</title>
        <authorList>
            <person name="Yoshida Y."/>
            <person name="Koutsovoulos G."/>
            <person name="Laetsch D."/>
            <person name="Stevens L."/>
            <person name="Kumar S."/>
            <person name="Horikawa D."/>
            <person name="Ishino K."/>
            <person name="Komine S."/>
            <person name="Tomita M."/>
            <person name="Blaxter M."/>
            <person name="Arakawa K."/>
        </authorList>
    </citation>
    <scope>NUCLEOTIDE SEQUENCE [LARGE SCALE GENOMIC DNA]</scope>
    <source>
        <strain evidence="11">Z151</strain>
    </source>
</reference>
<organism evidence="10 11">
    <name type="scientific">Hypsibius exemplaris</name>
    <name type="common">Freshwater tardigrade</name>
    <dbReference type="NCBI Taxonomy" id="2072580"/>
    <lineage>
        <taxon>Eukaryota</taxon>
        <taxon>Metazoa</taxon>
        <taxon>Ecdysozoa</taxon>
        <taxon>Tardigrada</taxon>
        <taxon>Eutardigrada</taxon>
        <taxon>Parachela</taxon>
        <taxon>Hypsibioidea</taxon>
        <taxon>Hypsibiidae</taxon>
        <taxon>Hypsibius</taxon>
    </lineage>
</organism>
<keyword evidence="11" id="KW-1185">Reference proteome</keyword>
<feature type="transmembrane region" description="Helical" evidence="8">
    <location>
        <begin position="365"/>
        <end position="386"/>
    </location>
</feature>
<evidence type="ECO:0000256" key="3">
    <source>
        <dbReference type="ARBA" id="ARBA00022989"/>
    </source>
</evidence>
<keyword evidence="7" id="KW-0807">Transducer</keyword>
<evidence type="ECO:0000256" key="2">
    <source>
        <dbReference type="ARBA" id="ARBA00022692"/>
    </source>
</evidence>